<keyword evidence="3" id="KW-1185">Reference proteome</keyword>
<feature type="region of interest" description="Disordered" evidence="1">
    <location>
        <begin position="487"/>
        <end position="512"/>
    </location>
</feature>
<evidence type="ECO:0000313" key="3">
    <source>
        <dbReference type="Proteomes" id="UP000319663"/>
    </source>
</evidence>
<dbReference type="EMBL" id="VIFY01000176">
    <property type="protein sequence ID" value="TQB69030.1"/>
    <property type="molecule type" value="Genomic_DNA"/>
</dbReference>
<evidence type="ECO:0000313" key="2">
    <source>
        <dbReference type="EMBL" id="TQB69030.1"/>
    </source>
</evidence>
<evidence type="ECO:0000256" key="1">
    <source>
        <dbReference type="SAM" id="MobiDB-lite"/>
    </source>
</evidence>
<name>A0A507QPS9_MONPU</name>
<accession>A0A507QPS9</accession>
<dbReference type="PANTHER" id="PTHR42055">
    <property type="entry name" value="YALI0E03476P"/>
    <property type="match status" value="1"/>
</dbReference>
<dbReference type="OrthoDB" id="5312133at2759"/>
<protein>
    <submittedName>
        <fullName evidence="2">Uncharacterized protein</fullName>
    </submittedName>
</protein>
<dbReference type="AlphaFoldDB" id="A0A507QPS9"/>
<organism evidence="2 3">
    <name type="scientific">Monascus purpureus</name>
    <name type="common">Red mold</name>
    <name type="synonym">Monascus anka</name>
    <dbReference type="NCBI Taxonomy" id="5098"/>
    <lineage>
        <taxon>Eukaryota</taxon>
        <taxon>Fungi</taxon>
        <taxon>Dikarya</taxon>
        <taxon>Ascomycota</taxon>
        <taxon>Pezizomycotina</taxon>
        <taxon>Eurotiomycetes</taxon>
        <taxon>Eurotiomycetidae</taxon>
        <taxon>Eurotiales</taxon>
        <taxon>Aspergillaceae</taxon>
        <taxon>Monascus</taxon>
    </lineage>
</organism>
<gene>
    <name evidence="2" type="ORF">MPDQ_002421</name>
</gene>
<feature type="compositionally biased region" description="Polar residues" evidence="1">
    <location>
        <begin position="501"/>
        <end position="512"/>
    </location>
</feature>
<reference evidence="2 3" key="1">
    <citation type="submission" date="2019-06" db="EMBL/GenBank/DDBJ databases">
        <title>Wine fermentation using esterase from Monascus purpureus.</title>
        <authorList>
            <person name="Geng C."/>
            <person name="Zhang Y."/>
        </authorList>
    </citation>
    <scope>NUCLEOTIDE SEQUENCE [LARGE SCALE GENOMIC DNA]</scope>
    <source>
        <strain evidence="2">HQ1</strain>
    </source>
</reference>
<dbReference type="PANTHER" id="PTHR42055:SF1">
    <property type="entry name" value="YALI0E03476P"/>
    <property type="match status" value="1"/>
</dbReference>
<comment type="caution">
    <text evidence="2">The sequence shown here is derived from an EMBL/GenBank/DDBJ whole genome shotgun (WGS) entry which is preliminary data.</text>
</comment>
<proteinExistence type="predicted"/>
<sequence length="578" mass="64534">MLVPHRGTALVLIIVGFALFLVILSSPQGTSLDAVAGSVKFLPRPALPSWTSIYSPLRPSAHKPPESQNSSSGDSAWFSDLSWLNPFSSSITLDENRSVLPPLRHRPPIYTYYDGNRNVRHEREADAKLLLAWRRAWFAQGFRPVILGRGEAMNNRLYEAAQKLQLQPKLETDMFRWLAWGDMGAGLLADWRCFPMARYDNELLSYLRQGALPAQITRFDWCLVAGEKGKVNDAIQKAINNVKEESKSILDVIPADLFKTENPDALAFYGSNVLSTHYPSLAEKIVSSPAAGRSDLVDLINSHLHQTFQNVFPAGVAVLRPFPDCTTALVEPTLLLAKELVRCPNSPMPSSCPPNRNGCHPCSAGKKMHITQPSIYKNTSRVFTIGTVPHPYTLISLQHGADDITTRLIRRETQRDPWLTEVTKDLLEPRLGPSSRAVVFKDAVAGDAAIGSSLWITVESLSAKSGDTLPETFLDELEWQFGFRIPRENPDLTNKDPTKNKAANPQPAKQSVESEYELIGKAREALKGKDNNRVGIKEVAEAWNLADTEVWRFVRAYRARSVVERQKWEEEEKNFVGA</sequence>
<feature type="compositionally biased region" description="Basic and acidic residues" evidence="1">
    <location>
        <begin position="487"/>
        <end position="499"/>
    </location>
</feature>
<dbReference type="Proteomes" id="UP000319663">
    <property type="component" value="Unassembled WGS sequence"/>
</dbReference>